<keyword evidence="2" id="KW-0813">Transport</keyword>
<dbReference type="GO" id="GO:0000814">
    <property type="term" value="C:ESCRT II complex"/>
    <property type="evidence" value="ECO:0007669"/>
    <property type="project" value="InterPro"/>
</dbReference>
<dbReference type="EMBL" id="CP059247">
    <property type="protein sequence ID" value="QLL31521.1"/>
    <property type="molecule type" value="Genomic_DNA"/>
</dbReference>
<gene>
    <name evidence="4" type="ORF">HG536_0B03850</name>
</gene>
<dbReference type="GO" id="GO:0005198">
    <property type="term" value="F:structural molecule activity"/>
    <property type="evidence" value="ECO:0007669"/>
    <property type="project" value="TreeGrafter"/>
</dbReference>
<organism evidence="4 5">
    <name type="scientific">Torulaspora globosa</name>
    <dbReference type="NCBI Taxonomy" id="48254"/>
    <lineage>
        <taxon>Eukaryota</taxon>
        <taxon>Fungi</taxon>
        <taxon>Dikarya</taxon>
        <taxon>Ascomycota</taxon>
        <taxon>Saccharomycotina</taxon>
        <taxon>Saccharomycetes</taxon>
        <taxon>Saccharomycetales</taxon>
        <taxon>Saccharomycetaceae</taxon>
        <taxon>Torulaspora</taxon>
    </lineage>
</organism>
<dbReference type="AlphaFoldDB" id="A0A7G3ZDD5"/>
<dbReference type="Pfam" id="PF05871">
    <property type="entry name" value="ESCRT-II"/>
    <property type="match status" value="1"/>
</dbReference>
<dbReference type="GO" id="GO:0043328">
    <property type="term" value="P:protein transport to vacuole involved in ubiquitin-dependent protein catabolic process via the multivesicular body sorting pathway"/>
    <property type="evidence" value="ECO:0007669"/>
    <property type="project" value="TreeGrafter"/>
</dbReference>
<dbReference type="GeneID" id="59324640"/>
<evidence type="ECO:0000256" key="3">
    <source>
        <dbReference type="ARBA" id="ARBA00022927"/>
    </source>
</evidence>
<evidence type="ECO:0000256" key="2">
    <source>
        <dbReference type="ARBA" id="ARBA00022448"/>
    </source>
</evidence>
<dbReference type="Gene3D" id="1.10.10.10">
    <property type="entry name" value="Winged helix-like DNA-binding domain superfamily/Winged helix DNA-binding domain"/>
    <property type="match status" value="1"/>
</dbReference>
<evidence type="ECO:0000313" key="4">
    <source>
        <dbReference type="EMBL" id="QLL31521.1"/>
    </source>
</evidence>
<dbReference type="GO" id="GO:0042803">
    <property type="term" value="F:protein homodimerization activity"/>
    <property type="evidence" value="ECO:0007669"/>
    <property type="project" value="TreeGrafter"/>
</dbReference>
<proteinExistence type="inferred from homology"/>
<dbReference type="Proteomes" id="UP000515788">
    <property type="component" value="Chromosome 2"/>
</dbReference>
<dbReference type="KEGG" id="tgb:HG536_0B03850"/>
<keyword evidence="3" id="KW-0653">Protein transport</keyword>
<keyword evidence="5" id="KW-1185">Reference proteome</keyword>
<dbReference type="InterPro" id="IPR014041">
    <property type="entry name" value="ESCRT-II_cplx_Vps25-sub_N"/>
</dbReference>
<evidence type="ECO:0000256" key="1">
    <source>
        <dbReference type="ARBA" id="ARBA00009674"/>
    </source>
</evidence>
<dbReference type="PANTHER" id="PTHR13149">
    <property type="entry name" value="VACUOLAR PROTEIN SORTING-ASSOCIATED PROTEIN VPS25"/>
    <property type="match status" value="1"/>
</dbReference>
<evidence type="ECO:0008006" key="6">
    <source>
        <dbReference type="Google" id="ProtNLM"/>
    </source>
</evidence>
<dbReference type="PANTHER" id="PTHR13149:SF0">
    <property type="entry name" value="VACUOLAR PROTEIN-SORTING-ASSOCIATED PROTEIN 25"/>
    <property type="match status" value="1"/>
</dbReference>
<evidence type="ECO:0000313" key="5">
    <source>
        <dbReference type="Proteomes" id="UP000515788"/>
    </source>
</evidence>
<dbReference type="SUPFAM" id="SSF46785">
    <property type="entry name" value="Winged helix' DNA-binding domain"/>
    <property type="match status" value="2"/>
</dbReference>
<dbReference type="RefSeq" id="XP_037138196.1">
    <property type="nucleotide sequence ID" value="XM_037282301.1"/>
</dbReference>
<name>A0A7G3ZDD5_9SACH</name>
<accession>A0A7G3ZDD5</accession>
<dbReference type="InterPro" id="IPR008570">
    <property type="entry name" value="ESCRT-II_cplx_Vps25-sub"/>
</dbReference>
<dbReference type="OrthoDB" id="245150at2759"/>
<protein>
    <recommendedName>
        <fullName evidence="6">ESCRT-II complex subunit VPS25</fullName>
    </recommendedName>
</protein>
<dbReference type="InterPro" id="IPR036390">
    <property type="entry name" value="WH_DNA-bd_sf"/>
</dbReference>
<comment type="similarity">
    <text evidence="1">Belongs to the VPS25 family.</text>
</comment>
<dbReference type="Gene3D" id="1.10.10.570">
    <property type="entry name" value="Winged helix' DNA-binding domain. Chain C. Domain 1"/>
    <property type="match status" value="1"/>
</dbReference>
<dbReference type="InterPro" id="IPR036388">
    <property type="entry name" value="WH-like_DNA-bd_sf"/>
</dbReference>
<sequence>MSNQSELPPIYSFPPLYTRQPNGLIRRQQINSWIEIILQYCISQKCWRMTAEGMPVGEPDVTKQSIFNNSSIQRVVPQVFVDEIWSQMCEEGKALGVQDGKRDSSQFYILWRNLDSWASLILQWFESSGSLNQVITIYELSQGDGTADWEFHGMPEALVAHCLKPLCQRNRATLIKDERGIAVATKVV</sequence>
<reference evidence="4 5" key="1">
    <citation type="submission" date="2020-06" db="EMBL/GenBank/DDBJ databases">
        <title>The yeast mating-type switching endonuclease HO is a domesticated member of an unorthodox homing genetic element family.</title>
        <authorList>
            <person name="Coughlan A.Y."/>
            <person name="Lombardi L."/>
            <person name="Braun-Galleani S."/>
            <person name="Martos A.R."/>
            <person name="Galeote V."/>
            <person name="Bigey F."/>
            <person name="Dequin S."/>
            <person name="Byrne K.P."/>
            <person name="Wolfe K.H."/>
        </authorList>
    </citation>
    <scope>NUCLEOTIDE SEQUENCE [LARGE SCALE GENOMIC DNA]</scope>
    <source>
        <strain evidence="4 5">CBS764</strain>
    </source>
</reference>